<evidence type="ECO:0000313" key="1">
    <source>
        <dbReference type="EMBL" id="KAK6542564.1"/>
    </source>
</evidence>
<dbReference type="AlphaFoldDB" id="A0AAV9XMX0"/>
<protein>
    <submittedName>
        <fullName evidence="1">Uncharacterized protein</fullName>
    </submittedName>
</protein>
<keyword evidence="2" id="KW-1185">Reference proteome</keyword>
<reference evidence="1 2" key="1">
    <citation type="submission" date="2019-10" db="EMBL/GenBank/DDBJ databases">
        <authorList>
            <person name="Palmer J.M."/>
        </authorList>
    </citation>
    <scope>NUCLEOTIDE SEQUENCE [LARGE SCALE GENOMIC DNA]</scope>
    <source>
        <strain evidence="1 2">TWF694</strain>
    </source>
</reference>
<dbReference type="EMBL" id="JAVHJO010000002">
    <property type="protein sequence ID" value="KAK6542564.1"/>
    <property type="molecule type" value="Genomic_DNA"/>
</dbReference>
<dbReference type="Proteomes" id="UP001365542">
    <property type="component" value="Unassembled WGS sequence"/>
</dbReference>
<comment type="caution">
    <text evidence="1">The sequence shown here is derived from an EMBL/GenBank/DDBJ whole genome shotgun (WGS) entry which is preliminary data.</text>
</comment>
<evidence type="ECO:0000313" key="2">
    <source>
        <dbReference type="Proteomes" id="UP001365542"/>
    </source>
</evidence>
<sequence length="115" mass="13159">MSLDLDMSQAPFVSTRCRRDWVSISCGARKSEPRALNSLSEDQRNFLEVANVHAESDHESRSDLCVQTIMEYLVTFPYPSSDMVIRVKTCRRDWCGRSSPFRGRNHISTRLAGEC</sequence>
<proteinExistence type="predicted"/>
<gene>
    <name evidence="1" type="ORF">TWF694_006512</name>
</gene>
<organism evidence="1 2">
    <name type="scientific">Orbilia ellipsospora</name>
    <dbReference type="NCBI Taxonomy" id="2528407"/>
    <lineage>
        <taxon>Eukaryota</taxon>
        <taxon>Fungi</taxon>
        <taxon>Dikarya</taxon>
        <taxon>Ascomycota</taxon>
        <taxon>Pezizomycotina</taxon>
        <taxon>Orbiliomycetes</taxon>
        <taxon>Orbiliales</taxon>
        <taxon>Orbiliaceae</taxon>
        <taxon>Orbilia</taxon>
    </lineage>
</organism>
<name>A0AAV9XMX0_9PEZI</name>
<accession>A0AAV9XMX0</accession>